<protein>
    <submittedName>
        <fullName evidence="2">Uncharacterized protein</fullName>
    </submittedName>
</protein>
<evidence type="ECO:0000313" key="2">
    <source>
        <dbReference type="EMBL" id="GGN15221.1"/>
    </source>
</evidence>
<organism evidence="2 3">
    <name type="scientific">Halarchaeum nitratireducens</name>
    <dbReference type="NCBI Taxonomy" id="489913"/>
    <lineage>
        <taxon>Archaea</taxon>
        <taxon>Methanobacteriati</taxon>
        <taxon>Methanobacteriota</taxon>
        <taxon>Stenosarchaea group</taxon>
        <taxon>Halobacteria</taxon>
        <taxon>Halobacteriales</taxon>
        <taxon>Halobacteriaceae</taxon>
    </lineage>
</organism>
<evidence type="ECO:0000256" key="1">
    <source>
        <dbReference type="SAM" id="MobiDB-lite"/>
    </source>
</evidence>
<dbReference type="EMBL" id="BMOQ01000004">
    <property type="protein sequence ID" value="GGN15221.1"/>
    <property type="molecule type" value="Genomic_DNA"/>
</dbReference>
<dbReference type="AlphaFoldDB" id="A0A830GB76"/>
<name>A0A830GB76_9EURY</name>
<dbReference type="Proteomes" id="UP000608850">
    <property type="component" value="Unassembled WGS sequence"/>
</dbReference>
<dbReference type="OrthoDB" id="269918at2157"/>
<accession>A0A830GB76</accession>
<feature type="compositionally biased region" description="Basic and acidic residues" evidence="1">
    <location>
        <begin position="475"/>
        <end position="498"/>
    </location>
</feature>
<gene>
    <name evidence="2" type="ORF">GCM10009021_14410</name>
</gene>
<reference evidence="2 3" key="1">
    <citation type="journal article" date="2019" name="Int. J. Syst. Evol. Microbiol.">
        <title>The Global Catalogue of Microorganisms (GCM) 10K type strain sequencing project: providing services to taxonomists for standard genome sequencing and annotation.</title>
        <authorList>
            <consortium name="The Broad Institute Genomics Platform"/>
            <consortium name="The Broad Institute Genome Sequencing Center for Infectious Disease"/>
            <person name="Wu L."/>
            <person name="Ma J."/>
        </authorList>
    </citation>
    <scope>NUCLEOTIDE SEQUENCE [LARGE SCALE GENOMIC DNA]</scope>
    <source>
        <strain evidence="2 3">JCM 16331</strain>
    </source>
</reference>
<comment type="caution">
    <text evidence="2">The sequence shown here is derived from an EMBL/GenBank/DDBJ whole genome shotgun (WGS) entry which is preliminary data.</text>
</comment>
<proteinExistence type="predicted"/>
<dbReference type="RefSeq" id="WP_188878041.1">
    <property type="nucleotide sequence ID" value="NZ_BMOQ01000004.1"/>
</dbReference>
<sequence length="557" mass="59295">MAQRFRWTHTLADGRDATVSRVAGAHESGDDARRRYDCRLPSDVTASTPDERVRMTREDGDGDDRLIVVVPDGAGVVRLRLTAEDGRSAIPLLGPTLGATLTDALRGDGDAARSLVAARGTAVAAVHACAHALDTEGIVALVDALADASGTASDELHARRYALCRAAARGTNGLAVTGPEAFEALVDGLDSAAEIGEVDALDALGDLVAVHGLDTVRALGYDLVRLAHRGDGRFRAYWLAALARDRGIDAARDVAGAHESGDGNDYARLKDRAVTAEYRERGAAWRALCGPASRRSRETFRYVLANACYWTGETGRTDARADELCYEGALAAVPADLDWIRVRARYERARAVGHRHRSATNHALAIAAFERARDVAASCPDDDVAPWDPLYSRTVVASNARSAAGDHAGAVGVLEDGLDALAAYDIPETRADEIRHHLRGQRHERLALLARREDDGAVETHLDAAVEHYEAADLDRSRDRVAAKRDDAANEDATDRARRAARSAGGAGPAPRPPSDDTGPSLADIPDLHDSLTASDPNAVGSADPGVVERGPRDPEY</sequence>
<keyword evidence="3" id="KW-1185">Reference proteome</keyword>
<feature type="region of interest" description="Disordered" evidence="1">
    <location>
        <begin position="475"/>
        <end position="557"/>
    </location>
</feature>
<evidence type="ECO:0000313" key="3">
    <source>
        <dbReference type="Proteomes" id="UP000608850"/>
    </source>
</evidence>